<keyword evidence="1" id="KW-0812">Transmembrane</keyword>
<dbReference type="InterPro" id="IPR043128">
    <property type="entry name" value="Rev_trsase/Diguanyl_cyclase"/>
</dbReference>
<dbReference type="Pfam" id="PF00990">
    <property type="entry name" value="GGDEF"/>
    <property type="match status" value="1"/>
</dbReference>
<dbReference type="SMART" id="SM00267">
    <property type="entry name" value="GGDEF"/>
    <property type="match status" value="1"/>
</dbReference>
<dbReference type="PROSITE" id="PS50887">
    <property type="entry name" value="GGDEF"/>
    <property type="match status" value="1"/>
</dbReference>
<evidence type="ECO:0000259" key="2">
    <source>
        <dbReference type="PROSITE" id="PS50887"/>
    </source>
</evidence>
<proteinExistence type="predicted"/>
<keyword evidence="1" id="KW-1133">Transmembrane helix</keyword>
<feature type="transmembrane region" description="Helical" evidence="1">
    <location>
        <begin position="119"/>
        <end position="136"/>
    </location>
</feature>
<reference evidence="4" key="1">
    <citation type="journal article" date="2019" name="Int. J. Syst. Evol. Microbiol.">
        <title>The Global Catalogue of Microorganisms (GCM) 10K type strain sequencing project: providing services to taxonomists for standard genome sequencing and annotation.</title>
        <authorList>
            <consortium name="The Broad Institute Genomics Platform"/>
            <consortium name="The Broad Institute Genome Sequencing Center for Infectious Disease"/>
            <person name="Wu L."/>
            <person name="Ma J."/>
        </authorList>
    </citation>
    <scope>NUCLEOTIDE SEQUENCE [LARGE SCALE GENOMIC DNA]</scope>
    <source>
        <strain evidence="4">JCM 31406</strain>
    </source>
</reference>
<comment type="caution">
    <text evidence="3">The sequence shown here is derived from an EMBL/GenBank/DDBJ whole genome shotgun (WGS) entry which is preliminary data.</text>
</comment>
<dbReference type="CDD" id="cd01949">
    <property type="entry name" value="GGDEF"/>
    <property type="match status" value="1"/>
</dbReference>
<evidence type="ECO:0000313" key="3">
    <source>
        <dbReference type="EMBL" id="GGS28915.1"/>
    </source>
</evidence>
<dbReference type="Proteomes" id="UP000620633">
    <property type="component" value="Unassembled WGS sequence"/>
</dbReference>
<feature type="transmembrane region" description="Helical" evidence="1">
    <location>
        <begin position="96"/>
        <end position="113"/>
    </location>
</feature>
<feature type="transmembrane region" description="Helical" evidence="1">
    <location>
        <begin position="20"/>
        <end position="38"/>
    </location>
</feature>
<dbReference type="PANTHER" id="PTHR45138">
    <property type="entry name" value="REGULATORY COMPONENTS OF SENSORY TRANSDUCTION SYSTEM"/>
    <property type="match status" value="1"/>
</dbReference>
<accession>A0ABQ2SGZ8</accession>
<gene>
    <name evidence="3" type="ORF">GCM10008961_20790</name>
</gene>
<name>A0ABQ2SGZ8_9DEIO</name>
<sequence>MNALILLQLSRQDDPLQQAGRALPGLLISLLLLLLTLWPRASLRALQRVAVSVLLLWFAANVQNVTVTQRPVASGLLIHLILVALFAFTWLSLRSAALMVCAGYALLLLAAFASRQPDVPGVLLTGLTLPVIWYLTQHGLAVNRERIRSEALLTLATTDPLTGILNRRAGQAALDAAAARHAATPHLLCVALLDIDHFKRINDSLGHQTGDRVLVAVAAVLHGGLPPGGAVIRWGGEEFLLLLPGQTLAQARVRVLDLLGRVRQLRLPGIQPVTLSGGLAVLSQAGSASALLDQADRFLYDAKAAGRDRLRSATAPGTLDDL</sequence>
<dbReference type="SUPFAM" id="SSF55073">
    <property type="entry name" value="Nucleotide cyclase"/>
    <property type="match status" value="1"/>
</dbReference>
<dbReference type="NCBIfam" id="TIGR00254">
    <property type="entry name" value="GGDEF"/>
    <property type="match status" value="1"/>
</dbReference>
<dbReference type="RefSeq" id="WP_189101499.1">
    <property type="nucleotide sequence ID" value="NZ_BMQO01000008.1"/>
</dbReference>
<dbReference type="InterPro" id="IPR050469">
    <property type="entry name" value="Diguanylate_Cyclase"/>
</dbReference>
<protein>
    <recommendedName>
        <fullName evidence="2">GGDEF domain-containing protein</fullName>
    </recommendedName>
</protein>
<evidence type="ECO:0000313" key="4">
    <source>
        <dbReference type="Proteomes" id="UP000620633"/>
    </source>
</evidence>
<keyword evidence="4" id="KW-1185">Reference proteome</keyword>
<dbReference type="InterPro" id="IPR029787">
    <property type="entry name" value="Nucleotide_cyclase"/>
</dbReference>
<dbReference type="PANTHER" id="PTHR45138:SF24">
    <property type="entry name" value="DIGUANYLATE CYCLASE DGCC-RELATED"/>
    <property type="match status" value="1"/>
</dbReference>
<keyword evidence="1" id="KW-0472">Membrane</keyword>
<dbReference type="EMBL" id="BMQO01000008">
    <property type="protein sequence ID" value="GGS28915.1"/>
    <property type="molecule type" value="Genomic_DNA"/>
</dbReference>
<feature type="domain" description="GGDEF" evidence="2">
    <location>
        <begin position="186"/>
        <end position="315"/>
    </location>
</feature>
<organism evidence="3 4">
    <name type="scientific">Deinococcus knuensis</name>
    <dbReference type="NCBI Taxonomy" id="1837380"/>
    <lineage>
        <taxon>Bacteria</taxon>
        <taxon>Thermotogati</taxon>
        <taxon>Deinococcota</taxon>
        <taxon>Deinococci</taxon>
        <taxon>Deinococcales</taxon>
        <taxon>Deinococcaceae</taxon>
        <taxon>Deinococcus</taxon>
    </lineage>
</organism>
<feature type="transmembrane region" description="Helical" evidence="1">
    <location>
        <begin position="72"/>
        <end position="91"/>
    </location>
</feature>
<dbReference type="InterPro" id="IPR000160">
    <property type="entry name" value="GGDEF_dom"/>
</dbReference>
<dbReference type="Gene3D" id="3.30.70.270">
    <property type="match status" value="1"/>
</dbReference>
<evidence type="ECO:0000256" key="1">
    <source>
        <dbReference type="SAM" id="Phobius"/>
    </source>
</evidence>